<dbReference type="PANTHER" id="PTHR12631">
    <property type="entry name" value="ALPHA-L-IDURONIDASE"/>
    <property type="match status" value="1"/>
</dbReference>
<dbReference type="eggNOG" id="COG3664">
    <property type="taxonomic scope" value="Bacteria"/>
</dbReference>
<evidence type="ECO:0000256" key="1">
    <source>
        <dbReference type="SAM" id="MobiDB-lite"/>
    </source>
</evidence>
<dbReference type="HOGENOM" id="CLU_023086_0_0_4"/>
<dbReference type="InterPro" id="IPR017853">
    <property type="entry name" value="GH"/>
</dbReference>
<protein>
    <submittedName>
        <fullName evidence="2">Uncharacterized protein</fullName>
    </submittedName>
</protein>
<organism evidence="2 3">
    <name type="scientific">Paraburkholderia phymatum (strain DSM 17167 / CIP 108236 / LMG 21445 / STM815)</name>
    <name type="common">Burkholderia phymatum</name>
    <dbReference type="NCBI Taxonomy" id="391038"/>
    <lineage>
        <taxon>Bacteria</taxon>
        <taxon>Pseudomonadati</taxon>
        <taxon>Pseudomonadota</taxon>
        <taxon>Betaproteobacteria</taxon>
        <taxon>Burkholderiales</taxon>
        <taxon>Burkholderiaceae</taxon>
        <taxon>Paraburkholderia</taxon>
    </lineage>
</organism>
<proteinExistence type="predicted"/>
<dbReference type="InterPro" id="IPR051923">
    <property type="entry name" value="Glycosyl_Hydrolase_39"/>
</dbReference>
<dbReference type="RefSeq" id="WP_012401854.1">
    <property type="nucleotide sequence ID" value="NC_010622.1"/>
</dbReference>
<accession>B2JGC2</accession>
<reference evidence="3" key="1">
    <citation type="journal article" date="2014" name="Stand. Genomic Sci.">
        <title>Complete genome sequence of Burkholderia phymatum STM815(T), a broad host range and efficient nitrogen-fixing symbiont of Mimosa species.</title>
        <authorList>
            <person name="Moulin L."/>
            <person name="Klonowska A."/>
            <person name="Caroline B."/>
            <person name="Booth K."/>
            <person name="Vriezen J.A."/>
            <person name="Melkonian R."/>
            <person name="James E.K."/>
            <person name="Young J.P."/>
            <person name="Bena G."/>
            <person name="Hauser L."/>
            <person name="Land M."/>
            <person name="Kyrpides N."/>
            <person name="Bruce D."/>
            <person name="Chain P."/>
            <person name="Copeland A."/>
            <person name="Pitluck S."/>
            <person name="Woyke T."/>
            <person name="Lizotte-Waniewski M."/>
            <person name="Bristow J."/>
            <person name="Riley M."/>
        </authorList>
    </citation>
    <scope>NUCLEOTIDE SEQUENCE [LARGE SCALE GENOMIC DNA]</scope>
    <source>
        <strain evidence="3">DSM 17167 / CIP 108236 / LMG 21445 / STM815</strain>
    </source>
</reference>
<gene>
    <name evidence="2" type="ordered locus">Bphy_2477</name>
</gene>
<dbReference type="KEGG" id="bph:Bphy_2477"/>
<dbReference type="GO" id="GO:0004553">
    <property type="term" value="F:hydrolase activity, hydrolyzing O-glycosyl compounds"/>
    <property type="evidence" value="ECO:0007669"/>
    <property type="project" value="TreeGrafter"/>
</dbReference>
<dbReference type="STRING" id="391038.Bphy_2477"/>
<sequence>MTDADKGLGRTYASGAQLQLGRHTSLALRAWMLALGVAMTSGCDNASADNDPAAKRTDSWTKCADERGACSFIGTRDVRYGSESHNTVKSLTNGTPCNNAIFGDPAPGELKQCWIAGPNDEAAPTASAKATDKAPPAPARASSDDNDWPMKAPPRMNDSQALRCSKPVETAAANPQGDPVEADTPGSDGTRLFPRDRSFQIVITTRATRDDRLAWKIRDAWGTVQASGTYGVAKGARQMKLNCESSLAGYFALSASLEETHVQLPARGTRPQGIATFGVLPDVSASVPPVHFAHADLHRFGGQGGAFVAPGERCCDGDGYRPMYTQLGLTWVNDNRNWYEEEPDRPGTFSPATRQLASWFRKGDLLRLIQLDGIPGWASPTGKQTHSYLPKSTSALREYMQRVGTESSRVRSTVFPTQQSNYYQVTWEPDAAGGLPWRDTDANFVELYKAVHEGIHATDPNAVVMGPTYGSVVGNVEWLKRLAPLGLAKYVDGIAIHGYYDPGGNSPSHPPERLMNASDPQQAQYALPTAMRALRRVMAEQYKPGAKLFATETGISYDVGEEYGPHYPPNDVLYAQGAVVARTHLILLGEGADMTYIFYSNDSPAATPGYGVFFDLDHPKGAFGPNTVSPKPAASAIVAMTRLIDGTATLGPIKRTPAGVYAYAFQRLNNGKLITAAWTHDNAKWNKSTHFDPTAGVTWRLQVDAPGTSGKVTVFDMMGNPSSLPYEDGHVTLALTETPVYVVSSNAAVMKANVTTPAGYVAP</sequence>
<feature type="region of interest" description="Disordered" evidence="1">
    <location>
        <begin position="119"/>
        <end position="193"/>
    </location>
</feature>
<name>B2JGC2_PARP8</name>
<dbReference type="AlphaFoldDB" id="B2JGC2"/>
<dbReference type="Gene3D" id="3.20.20.80">
    <property type="entry name" value="Glycosidases"/>
    <property type="match status" value="1"/>
</dbReference>
<dbReference type="Proteomes" id="UP000001192">
    <property type="component" value="Chromosome 1"/>
</dbReference>
<keyword evidence="3" id="KW-1185">Reference proteome</keyword>
<dbReference type="PANTHER" id="PTHR12631:SF10">
    <property type="entry name" value="BETA-XYLOSIDASE-LIKE PROTEIN-RELATED"/>
    <property type="match status" value="1"/>
</dbReference>
<dbReference type="SUPFAM" id="SSF51445">
    <property type="entry name" value="(Trans)glycosidases"/>
    <property type="match status" value="1"/>
</dbReference>
<dbReference type="eggNOG" id="COG2755">
    <property type="taxonomic scope" value="Bacteria"/>
</dbReference>
<evidence type="ECO:0000313" key="2">
    <source>
        <dbReference type="EMBL" id="ACC71650.1"/>
    </source>
</evidence>
<evidence type="ECO:0000313" key="3">
    <source>
        <dbReference type="Proteomes" id="UP000001192"/>
    </source>
</evidence>
<dbReference type="EMBL" id="CP001043">
    <property type="protein sequence ID" value="ACC71650.1"/>
    <property type="molecule type" value="Genomic_DNA"/>
</dbReference>